<accession>A0A0V0XVF9</accession>
<evidence type="ECO:0000313" key="5">
    <source>
        <dbReference type="Proteomes" id="UP000054632"/>
    </source>
</evidence>
<dbReference type="Proteomes" id="UP000054632">
    <property type="component" value="Unassembled WGS sequence"/>
</dbReference>
<evidence type="ECO:0000313" key="6">
    <source>
        <dbReference type="Proteomes" id="UP000054805"/>
    </source>
</evidence>
<dbReference type="Proteomes" id="UP000054815">
    <property type="component" value="Unassembled WGS sequence"/>
</dbReference>
<evidence type="ECO:0000313" key="2">
    <source>
        <dbReference type="EMBL" id="KRY65163.1"/>
    </source>
</evidence>
<reference evidence="5 6" key="1">
    <citation type="submission" date="2015-01" db="EMBL/GenBank/DDBJ databases">
        <title>Evolution of Trichinella species and genotypes.</title>
        <authorList>
            <person name="Korhonen P.K."/>
            <person name="Edoardo P."/>
            <person name="Giuseppe L.R."/>
            <person name="Gasser R.B."/>
        </authorList>
    </citation>
    <scope>NUCLEOTIDE SEQUENCE [LARGE SCALE GENOMIC DNA]</scope>
    <source>
        <strain evidence="2">ISS13</strain>
        <strain evidence="1">ISS141</strain>
        <strain evidence="3">ISS176</strain>
        <strain evidence="4">ISS588</strain>
    </source>
</reference>
<dbReference type="EMBL" id="JYDS01000022">
    <property type="protein sequence ID" value="KRZ31768.1"/>
    <property type="molecule type" value="Genomic_DNA"/>
</dbReference>
<keyword evidence="6" id="KW-1185">Reference proteome</keyword>
<dbReference type="EMBL" id="JYDR01000227">
    <property type="protein sequence ID" value="KRY65163.1"/>
    <property type="molecule type" value="Genomic_DNA"/>
</dbReference>
<dbReference type="AlphaFoldDB" id="A0A0V0XVF9"/>
<evidence type="ECO:0008006" key="8">
    <source>
        <dbReference type="Google" id="ProtNLM"/>
    </source>
</evidence>
<dbReference type="Proteomes" id="UP000054805">
    <property type="component" value="Unassembled WGS sequence"/>
</dbReference>
<dbReference type="OrthoDB" id="10419009at2759"/>
<evidence type="ECO:0000313" key="7">
    <source>
        <dbReference type="Proteomes" id="UP000054815"/>
    </source>
</evidence>
<sequence>MADISDLRLVANRRGGMSIVYESRAYILRYTGKRMANWGCSKVQKWLTTNMDMTAVLKRTPHSDDCMVDEHIAHKMEKWAKLLFIIHH</sequence>
<gene>
    <name evidence="2" type="ORF">T4A_137</name>
    <name evidence="4" type="ORF">T4B_5764</name>
    <name evidence="3" type="ORF">T4C_7183</name>
    <name evidence="1" type="ORF">T4E_7043</name>
</gene>
<evidence type="ECO:0000313" key="3">
    <source>
        <dbReference type="EMBL" id="KRZ25116.1"/>
    </source>
</evidence>
<name>A0A0V0XVF9_TRIPS</name>
<dbReference type="EMBL" id="JYDU01000128">
    <property type="protein sequence ID" value="KRX91776.1"/>
    <property type="molecule type" value="Genomic_DNA"/>
</dbReference>
<proteinExistence type="predicted"/>
<evidence type="ECO:0000313" key="4">
    <source>
        <dbReference type="EMBL" id="KRZ31768.1"/>
    </source>
</evidence>
<evidence type="ECO:0000313" key="1">
    <source>
        <dbReference type="EMBL" id="KRX91776.1"/>
    </source>
</evidence>
<dbReference type="EMBL" id="JYDV01000204">
    <property type="protein sequence ID" value="KRZ25116.1"/>
    <property type="molecule type" value="Genomic_DNA"/>
</dbReference>
<protein>
    <recommendedName>
        <fullName evidence="8">FLYWCH-type domain-containing protein</fullName>
    </recommendedName>
</protein>
<dbReference type="Proteomes" id="UP000054826">
    <property type="component" value="Unassembled WGS sequence"/>
</dbReference>
<organism evidence="1 7">
    <name type="scientific">Trichinella pseudospiralis</name>
    <name type="common">Parasitic roundworm</name>
    <dbReference type="NCBI Taxonomy" id="6337"/>
    <lineage>
        <taxon>Eukaryota</taxon>
        <taxon>Metazoa</taxon>
        <taxon>Ecdysozoa</taxon>
        <taxon>Nematoda</taxon>
        <taxon>Enoplea</taxon>
        <taxon>Dorylaimia</taxon>
        <taxon>Trichinellida</taxon>
        <taxon>Trichinellidae</taxon>
        <taxon>Trichinella</taxon>
    </lineage>
</organism>
<comment type="caution">
    <text evidence="1">The sequence shown here is derived from an EMBL/GenBank/DDBJ whole genome shotgun (WGS) entry which is preliminary data.</text>
</comment>